<dbReference type="Gene3D" id="1.20.1110.10">
    <property type="entry name" value="Calcium-transporting ATPase, transmembrane domain"/>
    <property type="match status" value="2"/>
</dbReference>
<keyword evidence="7" id="KW-0067">ATP-binding</keyword>
<accession>A0A8S9LRJ4</accession>
<feature type="transmembrane region" description="Helical" evidence="11">
    <location>
        <begin position="507"/>
        <end position="531"/>
    </location>
</feature>
<dbReference type="NCBIfam" id="TIGR01494">
    <property type="entry name" value="ATPase_P-type"/>
    <property type="match status" value="1"/>
</dbReference>
<dbReference type="Proteomes" id="UP000712281">
    <property type="component" value="Unassembled WGS sequence"/>
</dbReference>
<organism evidence="12 13">
    <name type="scientific">Brassica cretica</name>
    <name type="common">Mustard</name>
    <dbReference type="NCBI Taxonomy" id="69181"/>
    <lineage>
        <taxon>Eukaryota</taxon>
        <taxon>Viridiplantae</taxon>
        <taxon>Streptophyta</taxon>
        <taxon>Embryophyta</taxon>
        <taxon>Tracheophyta</taxon>
        <taxon>Spermatophyta</taxon>
        <taxon>Magnoliopsida</taxon>
        <taxon>eudicotyledons</taxon>
        <taxon>Gunneridae</taxon>
        <taxon>Pentapetalae</taxon>
        <taxon>rosids</taxon>
        <taxon>malvids</taxon>
        <taxon>Brassicales</taxon>
        <taxon>Brassicaceae</taxon>
        <taxon>Brassiceae</taxon>
        <taxon>Brassica</taxon>
    </lineage>
</organism>
<evidence type="ECO:0000256" key="9">
    <source>
        <dbReference type="ARBA" id="ARBA00022989"/>
    </source>
</evidence>
<evidence type="ECO:0008006" key="14">
    <source>
        <dbReference type="Google" id="ProtNLM"/>
    </source>
</evidence>
<dbReference type="PRINTS" id="PR00120">
    <property type="entry name" value="HATPASE"/>
</dbReference>
<evidence type="ECO:0000256" key="5">
    <source>
        <dbReference type="ARBA" id="ARBA00022723"/>
    </source>
</evidence>
<evidence type="ECO:0000313" key="13">
    <source>
        <dbReference type="Proteomes" id="UP000712281"/>
    </source>
</evidence>
<dbReference type="Pfam" id="PF00702">
    <property type="entry name" value="Hydrolase"/>
    <property type="match status" value="1"/>
</dbReference>
<keyword evidence="5" id="KW-0479">Metal-binding</keyword>
<dbReference type="PANTHER" id="PTHR42861">
    <property type="entry name" value="CALCIUM-TRANSPORTING ATPASE"/>
    <property type="match status" value="1"/>
</dbReference>
<dbReference type="Gene3D" id="3.80.10.10">
    <property type="entry name" value="Ribonuclease Inhibitor"/>
    <property type="match status" value="4"/>
</dbReference>
<keyword evidence="4 11" id="KW-0812">Transmembrane</keyword>
<feature type="transmembrane region" description="Helical" evidence="11">
    <location>
        <begin position="81"/>
        <end position="97"/>
    </location>
</feature>
<dbReference type="GO" id="GO:0016020">
    <property type="term" value="C:membrane"/>
    <property type="evidence" value="ECO:0007669"/>
    <property type="project" value="UniProtKB-SubCell"/>
</dbReference>
<dbReference type="SUPFAM" id="SSF52047">
    <property type="entry name" value="RNI-like"/>
    <property type="match status" value="2"/>
</dbReference>
<evidence type="ECO:0000256" key="6">
    <source>
        <dbReference type="ARBA" id="ARBA00022741"/>
    </source>
</evidence>
<dbReference type="FunFam" id="3.80.10.10:FF:000930">
    <property type="entry name" value="F-box/LRR-repeat protein 20"/>
    <property type="match status" value="1"/>
</dbReference>
<evidence type="ECO:0000256" key="4">
    <source>
        <dbReference type="ARBA" id="ARBA00022692"/>
    </source>
</evidence>
<dbReference type="InterPro" id="IPR001757">
    <property type="entry name" value="P_typ_ATPase"/>
</dbReference>
<evidence type="ECO:0000256" key="8">
    <source>
        <dbReference type="ARBA" id="ARBA00022842"/>
    </source>
</evidence>
<dbReference type="SUPFAM" id="SSF81665">
    <property type="entry name" value="Calcium ATPase, transmembrane domain M"/>
    <property type="match status" value="1"/>
</dbReference>
<name>A0A8S9LRJ4_BRACR</name>
<feature type="transmembrane region" description="Helical" evidence="11">
    <location>
        <begin position="46"/>
        <end position="69"/>
    </location>
</feature>
<proteinExistence type="inferred from homology"/>
<dbReference type="SMART" id="SM00367">
    <property type="entry name" value="LRR_CC"/>
    <property type="match status" value="13"/>
</dbReference>
<dbReference type="Gene3D" id="6.10.140.890">
    <property type="match status" value="1"/>
</dbReference>
<keyword evidence="9 11" id="KW-1133">Transmembrane helix</keyword>
<comment type="caution">
    <text evidence="12">The sequence shown here is derived from an EMBL/GenBank/DDBJ whole genome shotgun (WGS) entry which is preliminary data.</text>
</comment>
<dbReference type="InterPro" id="IPR006553">
    <property type="entry name" value="Leu-rich_rpt_Cys-con_subtyp"/>
</dbReference>
<dbReference type="SUPFAM" id="SSF81660">
    <property type="entry name" value="Metal cation-transporting ATPase, ATP-binding domain N"/>
    <property type="match status" value="1"/>
</dbReference>
<dbReference type="InterPro" id="IPR032675">
    <property type="entry name" value="LRR_dom_sf"/>
</dbReference>
<evidence type="ECO:0000313" key="12">
    <source>
        <dbReference type="EMBL" id="KAF2609172.1"/>
    </source>
</evidence>
<keyword evidence="3" id="KW-0597">Phosphoprotein</keyword>
<dbReference type="AlphaFoldDB" id="A0A8S9LRJ4"/>
<evidence type="ECO:0000256" key="3">
    <source>
        <dbReference type="ARBA" id="ARBA00022553"/>
    </source>
</evidence>
<feature type="transmembrane region" description="Helical" evidence="11">
    <location>
        <begin position="400"/>
        <end position="421"/>
    </location>
</feature>
<feature type="transmembrane region" description="Helical" evidence="11">
    <location>
        <begin position="443"/>
        <end position="462"/>
    </location>
</feature>
<dbReference type="SUPFAM" id="SSF56784">
    <property type="entry name" value="HAD-like"/>
    <property type="match status" value="1"/>
</dbReference>
<keyword evidence="8" id="KW-0460">Magnesium</keyword>
<dbReference type="GO" id="GO:0005524">
    <property type="term" value="F:ATP binding"/>
    <property type="evidence" value="ECO:0007669"/>
    <property type="project" value="UniProtKB-KW"/>
</dbReference>
<feature type="transmembrane region" description="Helical" evidence="11">
    <location>
        <begin position="20"/>
        <end position="39"/>
    </location>
</feature>
<dbReference type="InterPro" id="IPR023299">
    <property type="entry name" value="ATPase_P-typ_cyto_dom_N"/>
</dbReference>
<reference evidence="12" key="1">
    <citation type="submission" date="2019-12" db="EMBL/GenBank/DDBJ databases">
        <title>Genome sequencing and annotation of Brassica cretica.</title>
        <authorList>
            <person name="Studholme D.J."/>
            <person name="Sarris P.F."/>
        </authorList>
    </citation>
    <scope>NUCLEOTIDE SEQUENCE</scope>
    <source>
        <strain evidence="12">PFS-001/15</strain>
        <tissue evidence="12">Leaf</tissue>
    </source>
</reference>
<dbReference type="InterPro" id="IPR023214">
    <property type="entry name" value="HAD_sf"/>
</dbReference>
<dbReference type="GO" id="GO:0046872">
    <property type="term" value="F:metal ion binding"/>
    <property type="evidence" value="ECO:0007669"/>
    <property type="project" value="UniProtKB-KW"/>
</dbReference>
<dbReference type="Gene3D" id="3.40.1110.10">
    <property type="entry name" value="Calcium-transporting ATPase, cytoplasmic domain N"/>
    <property type="match status" value="1"/>
</dbReference>
<evidence type="ECO:0000256" key="7">
    <source>
        <dbReference type="ARBA" id="ARBA00022840"/>
    </source>
</evidence>
<comment type="subcellular location">
    <subcellularLocation>
        <location evidence="1">Membrane</location>
        <topology evidence="1">Multi-pass membrane protein</topology>
    </subcellularLocation>
</comment>
<dbReference type="Gene3D" id="3.40.50.1000">
    <property type="entry name" value="HAD superfamily/HAD-like"/>
    <property type="match status" value="1"/>
</dbReference>
<evidence type="ECO:0000256" key="10">
    <source>
        <dbReference type="ARBA" id="ARBA00023136"/>
    </source>
</evidence>
<dbReference type="FunFam" id="1.20.1110.10:FF:000045">
    <property type="entry name" value="ATPase 4 plasma membrane-type"/>
    <property type="match status" value="1"/>
</dbReference>
<dbReference type="InterPro" id="IPR023298">
    <property type="entry name" value="ATPase_P-typ_TM_dom_sf"/>
</dbReference>
<dbReference type="InterPro" id="IPR036412">
    <property type="entry name" value="HAD-like_sf"/>
</dbReference>
<gene>
    <name evidence="12" type="ORF">F2Q68_00046744</name>
</gene>
<comment type="similarity">
    <text evidence="2">Belongs to the cation transport ATPase (P-type) (TC 3.A.3) family. Type IIIA subfamily.</text>
</comment>
<evidence type="ECO:0000256" key="1">
    <source>
        <dbReference type="ARBA" id="ARBA00004141"/>
    </source>
</evidence>
<protein>
    <recommendedName>
        <fullName evidence="14">Cation-transporting P-type ATPase N-terminal domain-containing protein</fullName>
    </recommendedName>
</protein>
<dbReference type="EMBL" id="QGKW02000276">
    <property type="protein sequence ID" value="KAF2609172.1"/>
    <property type="molecule type" value="Genomic_DNA"/>
</dbReference>
<dbReference type="PRINTS" id="PR00119">
    <property type="entry name" value="CATATPASE"/>
</dbReference>
<evidence type="ECO:0000256" key="11">
    <source>
        <dbReference type="SAM" id="Phobius"/>
    </source>
</evidence>
<feature type="transmembrane region" description="Helical" evidence="11">
    <location>
        <begin position="335"/>
        <end position="357"/>
    </location>
</feature>
<dbReference type="GO" id="GO:0016887">
    <property type="term" value="F:ATP hydrolysis activity"/>
    <property type="evidence" value="ECO:0007669"/>
    <property type="project" value="InterPro"/>
</dbReference>
<feature type="transmembrane region" description="Helical" evidence="11">
    <location>
        <begin position="474"/>
        <end position="495"/>
    </location>
</feature>
<keyword evidence="6" id="KW-0547">Nucleotide-binding</keyword>
<sequence>MAAGKDSSWDDIKNEGIDLVSIFLLHLAYVFDIFCTTLTESKILKFLGFMWNPLSWVMELAAIMAIALANGGGRPPDWQDFVGITVLLIINSTISFIEENNAGNAAAALMAGLAPKTKIIELCNLREDTKKRAHDIIDKFADRGLRSLAVGRQTVSEKDKNSPGEPWQFLGLLPLFDPPRHDSAETIRRALDLGVNVKMITGDQLAIGKETGRRLGMGTNMYPSSALLGQDKDESISSIPVDELIEMADGFAGVFPEHKYEIVKRLQEMKHICGMTGDGVNDAPALKRADIGIAVADATDAARSASDIVLTEPGLSVIVSAVLTSRAIFQRMKNYTIYAVSITIRVVMGFMLLALIWKFDFSPFMVLVIAILNDGTIMTISKDRVKPSPLPDSWKLKEIFATGVVLGTYLAVMTVVFFWAVESTDFFSAKFGVRSISGNPHELTSAIYLQVSIISQALIFVTRSRSWSYAERPGFWLIAAFFLAQLVATLIAVYANWDFARIRGTGWGWAGVIWLYSIVTYIPLDILKFIIRYSLSGRAWDNVIENKTAFTSKKDYGKGEREAQWAQAQRTLHGLQPAQPSEMFNDKSTYRELSEIADQAKRRAEVARFHDFHGDINSILLQISLSCLDLESLDISGMPYFPDLKKSSSMKEFSCSGVLELRENDLVSIGVCFPSLQKLDISYPESLPCPVFDSAIISLSSNLKSLLKINVSGNNLITDKSLVSLSQNCVLLREIIFRDCDFVSSRCIEFVLRNSRYLESLAINGIGWRPRESFSKDAFLLCRCLSELDLSDSFLSDDLLRLVADAELPLKKIVLSNCQCLTFDGVMYLLTKYQTLAYLNLEGSSFLSDEMVMELVVFLGRLTFVNFSFCAKLTGVSFFNIVERCVSLQCMRMEGTNFGVEDYSKELGVVKSRIKSLYISGNHNLRDECLLKISRHCPFVETLEVDHCPAITGDGVIEVLRNCGELKSLDISGCTGIKSLDALDFELPKLESLRACGTWIDNQALGFISKRCPRLLRLHLKGCLNVTSRGVKEIVQSCTRLREINLSNCQVDDGIFIWMVCANPSLRKIVPPCWFSPTKELHKFLLRHGCVICQEIT</sequence>
<evidence type="ECO:0000256" key="2">
    <source>
        <dbReference type="ARBA" id="ARBA00008804"/>
    </source>
</evidence>
<dbReference type="FunFam" id="3.40.50.1000:FF:000211">
    <property type="entry name" value="Plasma membrane ATPase"/>
    <property type="match status" value="1"/>
</dbReference>
<keyword evidence="10 11" id="KW-0472">Membrane</keyword>